<organism evidence="1 2">
    <name type="scientific">Dreissena polymorpha</name>
    <name type="common">Zebra mussel</name>
    <name type="synonym">Mytilus polymorpha</name>
    <dbReference type="NCBI Taxonomy" id="45954"/>
    <lineage>
        <taxon>Eukaryota</taxon>
        <taxon>Metazoa</taxon>
        <taxon>Spiralia</taxon>
        <taxon>Lophotrochozoa</taxon>
        <taxon>Mollusca</taxon>
        <taxon>Bivalvia</taxon>
        <taxon>Autobranchia</taxon>
        <taxon>Heteroconchia</taxon>
        <taxon>Euheterodonta</taxon>
        <taxon>Imparidentia</taxon>
        <taxon>Neoheterodontei</taxon>
        <taxon>Myida</taxon>
        <taxon>Dreissenoidea</taxon>
        <taxon>Dreissenidae</taxon>
        <taxon>Dreissena</taxon>
    </lineage>
</organism>
<dbReference type="EMBL" id="JAIWYP010000002">
    <property type="protein sequence ID" value="KAH3872833.1"/>
    <property type="molecule type" value="Genomic_DNA"/>
</dbReference>
<evidence type="ECO:0000313" key="2">
    <source>
        <dbReference type="Proteomes" id="UP000828390"/>
    </source>
</evidence>
<dbReference type="Proteomes" id="UP000828390">
    <property type="component" value="Unassembled WGS sequence"/>
</dbReference>
<name>A0A9D4RMP1_DREPO</name>
<gene>
    <name evidence="1" type="ORF">DPMN_036056</name>
</gene>
<protein>
    <submittedName>
        <fullName evidence="1">Uncharacterized protein</fullName>
    </submittedName>
</protein>
<reference evidence="1" key="1">
    <citation type="journal article" date="2019" name="bioRxiv">
        <title>The Genome of the Zebra Mussel, Dreissena polymorpha: A Resource for Invasive Species Research.</title>
        <authorList>
            <person name="McCartney M.A."/>
            <person name="Auch B."/>
            <person name="Kono T."/>
            <person name="Mallez S."/>
            <person name="Zhang Y."/>
            <person name="Obille A."/>
            <person name="Becker A."/>
            <person name="Abrahante J.E."/>
            <person name="Garbe J."/>
            <person name="Badalamenti J.P."/>
            <person name="Herman A."/>
            <person name="Mangelson H."/>
            <person name="Liachko I."/>
            <person name="Sullivan S."/>
            <person name="Sone E.D."/>
            <person name="Koren S."/>
            <person name="Silverstein K.A.T."/>
            <person name="Beckman K.B."/>
            <person name="Gohl D.M."/>
        </authorList>
    </citation>
    <scope>NUCLEOTIDE SEQUENCE</scope>
    <source>
        <strain evidence="1">Duluth1</strain>
        <tissue evidence="1">Whole animal</tissue>
    </source>
</reference>
<keyword evidence="2" id="KW-1185">Reference proteome</keyword>
<comment type="caution">
    <text evidence="1">The sequence shown here is derived from an EMBL/GenBank/DDBJ whole genome shotgun (WGS) entry which is preliminary data.</text>
</comment>
<dbReference type="AlphaFoldDB" id="A0A9D4RMP1"/>
<reference evidence="1" key="2">
    <citation type="submission" date="2020-11" db="EMBL/GenBank/DDBJ databases">
        <authorList>
            <person name="McCartney M.A."/>
            <person name="Auch B."/>
            <person name="Kono T."/>
            <person name="Mallez S."/>
            <person name="Becker A."/>
            <person name="Gohl D.M."/>
            <person name="Silverstein K.A.T."/>
            <person name="Koren S."/>
            <person name="Bechman K.B."/>
            <person name="Herman A."/>
            <person name="Abrahante J.E."/>
            <person name="Garbe J."/>
        </authorList>
    </citation>
    <scope>NUCLEOTIDE SEQUENCE</scope>
    <source>
        <strain evidence="1">Duluth1</strain>
        <tissue evidence="1">Whole animal</tissue>
    </source>
</reference>
<accession>A0A9D4RMP1</accession>
<evidence type="ECO:0000313" key="1">
    <source>
        <dbReference type="EMBL" id="KAH3872833.1"/>
    </source>
</evidence>
<proteinExistence type="predicted"/>
<sequence>MADEAISVTDGETDREIERYTDIQTIVRDRFHPIIIIPTGIKHGKCFLTVFLTILQGTVAVDANLLLTFVTHRKYSVNHSNRTTGKRKNATPPDIIRAILVTKFHEDQTKNLSLRVLTMKNAPQPDIIGTNLLKNFHDDRNMNVASRVKNASPPLKFHPNYVFQATGIIFKLVQDIIGKNLLLTFHDDRKINVASRVLTRKNTPPPWRPCFPYIAMPRPWLPCFQATGIIFKLVQDIIRTNLLTKIHDDRTINMASRV</sequence>